<accession>A0A5A5TG43</accession>
<dbReference type="Pfam" id="PF12469">
    <property type="entry name" value="Cmr2_N"/>
    <property type="match status" value="1"/>
</dbReference>
<dbReference type="InterPro" id="IPR038242">
    <property type="entry name" value="Cmr2_N"/>
</dbReference>
<dbReference type="GO" id="GO:0051607">
    <property type="term" value="P:defense response to virus"/>
    <property type="evidence" value="ECO:0007669"/>
    <property type="project" value="UniProtKB-KW"/>
</dbReference>
<dbReference type="PROSITE" id="PS50887">
    <property type="entry name" value="GGDEF"/>
    <property type="match status" value="1"/>
</dbReference>
<dbReference type="EMBL" id="BIXY01000063">
    <property type="protein sequence ID" value="GCF10228.1"/>
    <property type="molecule type" value="Genomic_DNA"/>
</dbReference>
<dbReference type="InterPro" id="IPR024615">
    <property type="entry name" value="CRISPR-assoc_Cmr2_N"/>
</dbReference>
<gene>
    <name evidence="5" type="ORF">KDI_37920</name>
</gene>
<dbReference type="InterPro" id="IPR054767">
    <property type="entry name" value="Cas10-Cmr2_palm2"/>
</dbReference>
<dbReference type="InterPro" id="IPR043128">
    <property type="entry name" value="Rev_trsase/Diguanyl_cyclase"/>
</dbReference>
<dbReference type="Gene3D" id="3.30.70.2220">
    <property type="entry name" value="CRISPR-Cas system, Cmr2 subunit, D1 domain, cysteine cluster"/>
    <property type="match status" value="1"/>
</dbReference>
<evidence type="ECO:0000259" key="4">
    <source>
        <dbReference type="PROSITE" id="PS50887"/>
    </source>
</evidence>
<comment type="caution">
    <text evidence="5">The sequence shown here is derived from an EMBL/GenBank/DDBJ whole genome shotgun (WGS) entry which is preliminary data.</text>
</comment>
<dbReference type="OrthoDB" id="9758700at2"/>
<dbReference type="InterPro" id="IPR013407">
    <property type="entry name" value="CRISPR-assoc_prot_Cmr2"/>
</dbReference>
<name>A0A5A5TG43_9CHLR</name>
<keyword evidence="1" id="KW-0547">Nucleotide-binding</keyword>
<feature type="domain" description="GGDEF" evidence="4">
    <location>
        <begin position="353"/>
        <end position="492"/>
    </location>
</feature>
<dbReference type="GO" id="GO:0000166">
    <property type="term" value="F:nucleotide binding"/>
    <property type="evidence" value="ECO:0007669"/>
    <property type="project" value="UniProtKB-KW"/>
</dbReference>
<dbReference type="RefSeq" id="WP_149403121.1">
    <property type="nucleotide sequence ID" value="NZ_BIXY01000063.1"/>
</dbReference>
<keyword evidence="2" id="KW-0051">Antiviral defense</keyword>
<dbReference type="NCBIfam" id="TIGR02577">
    <property type="entry name" value="cas_TM1794_Cmr2"/>
    <property type="match status" value="1"/>
</dbReference>
<feature type="region of interest" description="Disordered" evidence="3">
    <location>
        <begin position="572"/>
        <end position="592"/>
    </location>
</feature>
<organism evidence="5 6">
    <name type="scientific">Dictyobacter arantiisoli</name>
    <dbReference type="NCBI Taxonomy" id="2014874"/>
    <lineage>
        <taxon>Bacteria</taxon>
        <taxon>Bacillati</taxon>
        <taxon>Chloroflexota</taxon>
        <taxon>Ktedonobacteria</taxon>
        <taxon>Ktedonobacterales</taxon>
        <taxon>Dictyobacteraceae</taxon>
        <taxon>Dictyobacter</taxon>
    </lineage>
</organism>
<evidence type="ECO:0000256" key="3">
    <source>
        <dbReference type="SAM" id="MobiDB-lite"/>
    </source>
</evidence>
<reference evidence="5 6" key="1">
    <citation type="submission" date="2019-01" db="EMBL/GenBank/DDBJ databases">
        <title>Draft genome sequence of Dictyobacter sp. Uno17.</title>
        <authorList>
            <person name="Wang C.M."/>
            <person name="Zheng Y."/>
            <person name="Sakai Y."/>
            <person name="Abe K."/>
            <person name="Yokota A."/>
            <person name="Yabe S."/>
        </authorList>
    </citation>
    <scope>NUCLEOTIDE SEQUENCE [LARGE SCALE GENOMIC DNA]</scope>
    <source>
        <strain evidence="5 6">Uno17</strain>
    </source>
</reference>
<dbReference type="Gene3D" id="3.30.70.270">
    <property type="match status" value="1"/>
</dbReference>
<dbReference type="AlphaFoldDB" id="A0A5A5TG43"/>
<sequence length="663" mass="75152">MPYLFLFHIGPVQSFIASARRTRDLWFGSQLLSDLSWTAAAYIADTYTHEALIFPSFEKPEELRSLEAERNVSNKIVALLEPKEDGAKFAQEVKQATIQRLDKIKKQLYQELGDVSFHDKVMDKQLEDCLEFFWVALPFPYQGNSDYSEVRKRLEALMAARKATYTYQPVSWGSTQHKSSITGTLESVIPQGIYTQPEQQRISKLFEIFRAGPAEHLSGIDLLKRRGKFSDREDAQAYFLSTSHIAAQPYLERLELLEQDPKVAMQKVKNAWITYHNHLKNKLPTLRHENVPNQNKTLEHSIIGFADGALLFEEHLTEHANKNADVLQKATDYLHTFKSEVDIACGQKLVIDPYYAIVVADGDRIGEIIDTLAKQAGGYHNHQRFSQKLALFAGEAKQIVRKYQGTPIYTGGDDVLALVPLHKLLECTKQLAETFQKTLAPALNDIDPPTLSMGVAIVHHLSLLQESLGLARRAERLAKGVDKKNALAILISKRSGEQSIIKGPRVQVTAALEQYIKYYREGVIPYGLAYELRTMYQLLLPIEQKLSDELKEIIWSNTKRILKRKLDLPGSKVRQTSSSQPKTDEEKKAQDSQAKQILLTLLKPIEGRPEHDHLFENMVVDKKDKPVPLPEFINELLIARELAEAMQLAKIVIEPQATKGIDA</sequence>
<evidence type="ECO:0000256" key="1">
    <source>
        <dbReference type="ARBA" id="ARBA00022741"/>
    </source>
</evidence>
<proteinExistence type="predicted"/>
<evidence type="ECO:0000313" key="5">
    <source>
        <dbReference type="EMBL" id="GCF10228.1"/>
    </source>
</evidence>
<keyword evidence="6" id="KW-1185">Reference proteome</keyword>
<dbReference type="Pfam" id="PF22335">
    <property type="entry name" value="Cas10-Cmr2_palm2"/>
    <property type="match status" value="1"/>
</dbReference>
<protein>
    <submittedName>
        <fullName evidence="5">Type III-B CRISPR-associated protein Cas10/Cmr2</fullName>
    </submittedName>
</protein>
<evidence type="ECO:0000256" key="2">
    <source>
        <dbReference type="ARBA" id="ARBA00023118"/>
    </source>
</evidence>
<dbReference type="Proteomes" id="UP000322530">
    <property type="component" value="Unassembled WGS sequence"/>
</dbReference>
<dbReference type="InterPro" id="IPR000160">
    <property type="entry name" value="GGDEF_dom"/>
</dbReference>
<evidence type="ECO:0000313" key="6">
    <source>
        <dbReference type="Proteomes" id="UP000322530"/>
    </source>
</evidence>